<dbReference type="SMART" id="SM00547">
    <property type="entry name" value="ZnF_RBZ"/>
    <property type="match status" value="1"/>
</dbReference>
<protein>
    <recommendedName>
        <fullName evidence="9">RanBP2-type domain-containing protein</fullName>
    </recommendedName>
</protein>
<evidence type="ECO:0000256" key="5">
    <source>
        <dbReference type="SAM" id="MobiDB-lite"/>
    </source>
</evidence>
<dbReference type="Pfam" id="PF00641">
    <property type="entry name" value="Zn_ribbon_RanBP"/>
    <property type="match status" value="1"/>
</dbReference>
<dbReference type="InterPro" id="IPR012340">
    <property type="entry name" value="NA-bd_OB-fold"/>
</dbReference>
<evidence type="ECO:0000256" key="4">
    <source>
        <dbReference type="PROSITE-ProRule" id="PRU00322"/>
    </source>
</evidence>
<evidence type="ECO:0000256" key="3">
    <source>
        <dbReference type="ARBA" id="ARBA00022833"/>
    </source>
</evidence>
<keyword evidence="3" id="KW-0862">Zinc</keyword>
<reference evidence="8" key="1">
    <citation type="submission" date="2021-01" db="EMBL/GenBank/DDBJ databases">
        <authorList>
            <person name="Corre E."/>
            <person name="Pelletier E."/>
            <person name="Niang G."/>
            <person name="Scheremetjew M."/>
            <person name="Finn R."/>
            <person name="Kale V."/>
            <person name="Holt S."/>
            <person name="Cochrane G."/>
            <person name="Meng A."/>
            <person name="Brown T."/>
            <person name="Cohen L."/>
        </authorList>
    </citation>
    <scope>NUCLEOTIDE SEQUENCE</scope>
    <source>
        <strain evidence="8">CCMP3105</strain>
    </source>
</reference>
<keyword evidence="2 4" id="KW-0863">Zinc-finger</keyword>
<dbReference type="Pfam" id="PF00313">
    <property type="entry name" value="CSD"/>
    <property type="match status" value="1"/>
</dbReference>
<proteinExistence type="predicted"/>
<accession>A0A7S4R2Q7</accession>
<dbReference type="GO" id="GO:0003676">
    <property type="term" value="F:nucleic acid binding"/>
    <property type="evidence" value="ECO:0007669"/>
    <property type="project" value="InterPro"/>
</dbReference>
<dbReference type="InterPro" id="IPR001876">
    <property type="entry name" value="Znf_RanBP2"/>
</dbReference>
<dbReference type="InterPro" id="IPR002059">
    <property type="entry name" value="CSP_DNA-bd"/>
</dbReference>
<feature type="domain" description="RanBP2-type" evidence="6">
    <location>
        <begin position="130"/>
        <end position="159"/>
    </location>
</feature>
<feature type="region of interest" description="Disordered" evidence="5">
    <location>
        <begin position="102"/>
        <end position="242"/>
    </location>
</feature>
<dbReference type="AlphaFoldDB" id="A0A7S4R2Q7"/>
<dbReference type="PROSITE" id="PS50199">
    <property type="entry name" value="ZF_RANBP2_2"/>
    <property type="match status" value="1"/>
</dbReference>
<evidence type="ECO:0000259" key="7">
    <source>
        <dbReference type="PROSITE" id="PS51857"/>
    </source>
</evidence>
<dbReference type="SMART" id="SM00357">
    <property type="entry name" value="CSP"/>
    <property type="match status" value="1"/>
</dbReference>
<evidence type="ECO:0000256" key="1">
    <source>
        <dbReference type="ARBA" id="ARBA00022723"/>
    </source>
</evidence>
<dbReference type="GO" id="GO:0008270">
    <property type="term" value="F:zinc ion binding"/>
    <property type="evidence" value="ECO:0007669"/>
    <property type="project" value="UniProtKB-KW"/>
</dbReference>
<dbReference type="PROSITE" id="PS51857">
    <property type="entry name" value="CSD_2"/>
    <property type="match status" value="1"/>
</dbReference>
<dbReference type="SUPFAM" id="SSF50249">
    <property type="entry name" value="Nucleic acid-binding proteins"/>
    <property type="match status" value="1"/>
</dbReference>
<keyword evidence="1" id="KW-0479">Metal-binding</keyword>
<dbReference type="InterPro" id="IPR036443">
    <property type="entry name" value="Znf_RanBP2_sf"/>
</dbReference>
<dbReference type="SUPFAM" id="SSF90209">
    <property type="entry name" value="Ran binding protein zinc finger-like"/>
    <property type="match status" value="1"/>
</dbReference>
<evidence type="ECO:0008006" key="9">
    <source>
        <dbReference type="Google" id="ProtNLM"/>
    </source>
</evidence>
<name>A0A7S4R2Q7_9DINO</name>
<evidence type="ECO:0000313" key="8">
    <source>
        <dbReference type="EMBL" id="CAE4601763.1"/>
    </source>
</evidence>
<dbReference type="Gene3D" id="2.40.50.140">
    <property type="entry name" value="Nucleic acid-binding proteins"/>
    <property type="match status" value="1"/>
</dbReference>
<sequence>MGRGSSRSRSGSGSSSGGRGRPRETGTINTWNKDKQFGFVSCNSRNRPDLFVHAEYIENVDQRYKAKNKGLRRGDRIAFDIQEPRPASGKKSAEAVNVELLEMVKRSPTRSGSPDRRRDAPRPQPAMEIRAGDWDCPQCGDHQFARNTECRRCKAPKPLNGGHDARRGGGGGGNRSRSRSRRRSPSRRRRSPSRRRRSPSGRRSPSPRGRRRSPSRRRSLSRGKSVSRRRSPSRGRGRSDSR</sequence>
<evidence type="ECO:0000259" key="6">
    <source>
        <dbReference type="PROSITE" id="PS50199"/>
    </source>
</evidence>
<feature type="domain" description="CSD" evidence="7">
    <location>
        <begin position="23"/>
        <end position="100"/>
    </location>
</feature>
<dbReference type="Gene3D" id="4.10.1060.10">
    <property type="entry name" value="Zinc finger, RanBP2-type"/>
    <property type="match status" value="1"/>
</dbReference>
<evidence type="ECO:0000256" key="2">
    <source>
        <dbReference type="ARBA" id="ARBA00022771"/>
    </source>
</evidence>
<dbReference type="EMBL" id="HBNR01042258">
    <property type="protein sequence ID" value="CAE4601763.1"/>
    <property type="molecule type" value="Transcribed_RNA"/>
</dbReference>
<dbReference type="InterPro" id="IPR011129">
    <property type="entry name" value="CSD"/>
</dbReference>
<feature type="compositionally biased region" description="Basic residues" evidence="5">
    <location>
        <begin position="176"/>
        <end position="200"/>
    </location>
</feature>
<feature type="compositionally biased region" description="Low complexity" evidence="5">
    <location>
        <begin position="1"/>
        <end position="13"/>
    </location>
</feature>
<feature type="compositionally biased region" description="Basic residues" evidence="5">
    <location>
        <begin position="208"/>
        <end position="236"/>
    </location>
</feature>
<gene>
    <name evidence="8" type="ORF">AMON00008_LOCUS29375</name>
</gene>
<feature type="region of interest" description="Disordered" evidence="5">
    <location>
        <begin position="1"/>
        <end position="31"/>
    </location>
</feature>
<organism evidence="8">
    <name type="scientific">Alexandrium monilatum</name>
    <dbReference type="NCBI Taxonomy" id="311494"/>
    <lineage>
        <taxon>Eukaryota</taxon>
        <taxon>Sar</taxon>
        <taxon>Alveolata</taxon>
        <taxon>Dinophyceae</taxon>
        <taxon>Gonyaulacales</taxon>
        <taxon>Pyrocystaceae</taxon>
        <taxon>Alexandrium</taxon>
    </lineage>
</organism>